<dbReference type="GO" id="GO:0035861">
    <property type="term" value="C:site of double-strand break"/>
    <property type="evidence" value="ECO:0007669"/>
    <property type="project" value="TreeGrafter"/>
</dbReference>
<evidence type="ECO:0000313" key="6">
    <source>
        <dbReference type="Proteomes" id="UP000694891"/>
    </source>
</evidence>
<dbReference type="GO" id="GO:0003682">
    <property type="term" value="F:chromatin binding"/>
    <property type="evidence" value="ECO:0007669"/>
    <property type="project" value="TreeGrafter"/>
</dbReference>
<dbReference type="InterPro" id="IPR024810">
    <property type="entry name" value="MAB21L/cGLR"/>
</dbReference>
<dbReference type="GO" id="GO:0005634">
    <property type="term" value="C:nucleus"/>
    <property type="evidence" value="ECO:0007669"/>
    <property type="project" value="TreeGrafter"/>
</dbReference>
<evidence type="ECO:0000259" key="3">
    <source>
        <dbReference type="Pfam" id="PF03281"/>
    </source>
</evidence>
<dbReference type="Ensembl" id="ENSSPAT00000009328.1">
    <property type="protein sequence ID" value="ENSSPAP00000009163.1"/>
    <property type="gene ID" value="ENSSPAG00000006992.1"/>
</dbReference>
<proteinExistence type="inferred from homology"/>
<evidence type="ECO:0000256" key="1">
    <source>
        <dbReference type="ARBA" id="ARBA00008307"/>
    </source>
</evidence>
<evidence type="ECO:0000256" key="2">
    <source>
        <dbReference type="SAM" id="MobiDB-lite"/>
    </source>
</evidence>
<dbReference type="SMART" id="SM01265">
    <property type="entry name" value="Mab-21"/>
    <property type="match status" value="1"/>
</dbReference>
<feature type="compositionally biased region" description="Low complexity" evidence="2">
    <location>
        <begin position="128"/>
        <end position="149"/>
    </location>
</feature>
<dbReference type="GO" id="GO:0045087">
    <property type="term" value="P:innate immune response"/>
    <property type="evidence" value="ECO:0007669"/>
    <property type="project" value="Ensembl"/>
</dbReference>
<protein>
    <submittedName>
        <fullName evidence="5 7">Cyclic GMP-AMP synthase</fullName>
    </submittedName>
</protein>
<feature type="compositionally biased region" description="Basic residues" evidence="2">
    <location>
        <begin position="1"/>
        <end position="11"/>
    </location>
</feature>
<dbReference type="GO" id="GO:0002218">
    <property type="term" value="P:activation of innate immune response"/>
    <property type="evidence" value="ECO:0007669"/>
    <property type="project" value="TreeGrafter"/>
</dbReference>
<feature type="domain" description="Mab-21-like HhH/H2TH-like" evidence="4">
    <location>
        <begin position="447"/>
        <end position="546"/>
    </location>
</feature>
<dbReference type="CTD" id="557043"/>
<dbReference type="GO" id="GO:2000042">
    <property type="term" value="P:negative regulation of double-strand break repair via homologous recombination"/>
    <property type="evidence" value="ECO:0007669"/>
    <property type="project" value="TreeGrafter"/>
</dbReference>
<evidence type="ECO:0000313" key="5">
    <source>
        <dbReference type="Ensembl" id="ENSSPAP00000009163.1"/>
    </source>
</evidence>
<dbReference type="PANTHER" id="PTHR10656">
    <property type="entry name" value="CELL FATE DETERMINING PROTEIN MAB21-RELATED"/>
    <property type="match status" value="1"/>
</dbReference>
<dbReference type="GeneID" id="103372933"/>
<dbReference type="InterPro" id="IPR046903">
    <property type="entry name" value="Mab-21-like_nuc_Trfase"/>
</dbReference>
<feature type="compositionally biased region" description="Basic residues" evidence="2">
    <location>
        <begin position="117"/>
        <end position="127"/>
    </location>
</feature>
<feature type="region of interest" description="Disordered" evidence="2">
    <location>
        <begin position="1"/>
        <end position="164"/>
    </location>
</feature>
<dbReference type="GO" id="GO:0038001">
    <property type="term" value="P:paracrine signaling"/>
    <property type="evidence" value="ECO:0007669"/>
    <property type="project" value="TreeGrafter"/>
</dbReference>
<feature type="compositionally biased region" description="Basic and acidic residues" evidence="2">
    <location>
        <begin position="37"/>
        <end position="86"/>
    </location>
</feature>
<gene>
    <name evidence="5" type="primary">CGAS</name>
    <name evidence="7" type="synonym">mb21d1</name>
</gene>
<dbReference type="GO" id="GO:0061501">
    <property type="term" value="F:2',3'-cyclic GMP-AMP synthase activity"/>
    <property type="evidence" value="ECO:0007669"/>
    <property type="project" value="Ensembl"/>
</dbReference>
<accession>A0A3B4ZJP4</accession>
<dbReference type="Pfam" id="PF20266">
    <property type="entry name" value="Mab-21_C"/>
    <property type="match status" value="1"/>
</dbReference>
<dbReference type="GO" id="GO:0002230">
    <property type="term" value="P:positive regulation of defense response to virus by host"/>
    <property type="evidence" value="ECO:0007669"/>
    <property type="project" value="TreeGrafter"/>
</dbReference>
<dbReference type="STRING" id="144197.ENSSPAP00000009163"/>
<dbReference type="GeneTree" id="ENSGT01050000244827"/>
<dbReference type="GO" id="GO:0071360">
    <property type="term" value="P:cellular response to exogenous dsRNA"/>
    <property type="evidence" value="ECO:0007669"/>
    <property type="project" value="TreeGrafter"/>
</dbReference>
<name>A0A3B4ZJP4_9TELE</name>
<feature type="compositionally biased region" description="Basic and acidic residues" evidence="2">
    <location>
        <begin position="13"/>
        <end position="30"/>
    </location>
</feature>
<comment type="similarity">
    <text evidence="1">Belongs to the mab-21 family.</text>
</comment>
<reference evidence="5" key="1">
    <citation type="submission" date="2023-09" db="UniProtKB">
        <authorList>
            <consortium name="Ensembl"/>
        </authorList>
    </citation>
    <scope>IDENTIFICATION</scope>
</reference>
<dbReference type="GO" id="GO:0032481">
    <property type="term" value="P:positive regulation of type I interferon production"/>
    <property type="evidence" value="ECO:0007669"/>
    <property type="project" value="TreeGrafter"/>
</dbReference>
<dbReference type="RefSeq" id="XP_008300932.1">
    <property type="nucleotide sequence ID" value="XM_008302710.1"/>
</dbReference>
<reference evidence="7" key="2">
    <citation type="submission" date="2025-04" db="UniProtKB">
        <authorList>
            <consortium name="RefSeq"/>
        </authorList>
    </citation>
    <scope>IDENTIFICATION</scope>
</reference>
<dbReference type="GO" id="GO:0005829">
    <property type="term" value="C:cytosol"/>
    <property type="evidence" value="ECO:0007669"/>
    <property type="project" value="TreeGrafter"/>
</dbReference>
<evidence type="ECO:0000313" key="7">
    <source>
        <dbReference type="RefSeq" id="XP_008300932.1"/>
    </source>
</evidence>
<dbReference type="GO" id="GO:0006974">
    <property type="term" value="P:DNA damage response"/>
    <property type="evidence" value="ECO:0007669"/>
    <property type="project" value="TreeGrafter"/>
</dbReference>
<feature type="domain" description="Mab-21-like nucleotidyltransferase" evidence="3">
    <location>
        <begin position="251"/>
        <end position="431"/>
    </location>
</feature>
<dbReference type="Gene3D" id="1.10.1410.40">
    <property type="match status" value="1"/>
</dbReference>
<dbReference type="Proteomes" id="UP000694891">
    <property type="component" value="Unplaced"/>
</dbReference>
<dbReference type="GO" id="GO:0003690">
    <property type="term" value="F:double-stranded DNA binding"/>
    <property type="evidence" value="ECO:0007669"/>
    <property type="project" value="TreeGrafter"/>
</dbReference>
<dbReference type="InterPro" id="IPR046906">
    <property type="entry name" value="Mab-21_HhH/H2TH-like"/>
</dbReference>
<organism evidence="5">
    <name type="scientific">Stegastes partitus</name>
    <name type="common">bicolor damselfish</name>
    <dbReference type="NCBI Taxonomy" id="144197"/>
    <lineage>
        <taxon>Eukaryota</taxon>
        <taxon>Metazoa</taxon>
        <taxon>Chordata</taxon>
        <taxon>Craniata</taxon>
        <taxon>Vertebrata</taxon>
        <taxon>Euteleostomi</taxon>
        <taxon>Actinopterygii</taxon>
        <taxon>Neopterygii</taxon>
        <taxon>Teleostei</taxon>
        <taxon>Neoteleostei</taxon>
        <taxon>Acanthomorphata</taxon>
        <taxon>Ovalentaria</taxon>
        <taxon>Pomacentridae</taxon>
        <taxon>Stegastes</taxon>
    </lineage>
</organism>
<keyword evidence="6" id="KW-1185">Reference proteome</keyword>
<dbReference type="PANTHER" id="PTHR10656:SF35">
    <property type="entry name" value="CYCLIC GMP-AMP SYNTHASE"/>
    <property type="match status" value="1"/>
</dbReference>
<evidence type="ECO:0000259" key="4">
    <source>
        <dbReference type="Pfam" id="PF20266"/>
    </source>
</evidence>
<dbReference type="Pfam" id="PF03281">
    <property type="entry name" value="Mab-21"/>
    <property type="match status" value="1"/>
</dbReference>
<dbReference type="GO" id="GO:0006144">
    <property type="term" value="P:purine nucleobase metabolic process"/>
    <property type="evidence" value="ECO:0007669"/>
    <property type="project" value="Ensembl"/>
</dbReference>
<sequence length="565" mass="63799">MTGRGRGRPGKAKNPDAEGAKRKIRPEEIKQVPLGRCPDDTKKKETETARKQKPKEQKAAYAEEKPSVQNAREEKKPRTPAEDTKSPARGAKAKTCAARIKPTEPSIEDTAKDSPKTKKGKKARGGKAKAQVQFAEETTETQLELAQDQTKTEKTRRAPEKTPKAKICAAEADLLKESTEMTTKMQLQTPQGKAAVDSILKTTLKNLKIKTYDRSNASKVVNAITDDIIKHLKENTRCFQGVQQPLRTGSYYENLKISNPDEFDVMVPFLVERVHIEPFGADGAFYSVELKRGNNPLRKFQKNSILSASEMLQEFREEVKKCVKKSKEWRVTRKKAGCPAVTLTTEVQSVVISLDIVLCLQVKSSWPSFTTEGFKVERWLGAKVRRDYRLKHYYLVPKYEGRGNVENEDGVLAKDIWRVSFSHVEKAILKNHGSDKTCCEQEGASCCRKDSLKLLKHLLSLLKESNPSLGKFCSYHAKTTLFHACCSRTKDSEWKASDLSHCFHLLLQDFEGHLEKAELPNFFIPSQNLLSGPGKKKCKILADCIKEERLKGFPIFEQQLRKCLD</sequence>
<feature type="compositionally biased region" description="Basic and acidic residues" evidence="2">
    <location>
        <begin position="150"/>
        <end position="163"/>
    </location>
</feature>
<dbReference type="AlphaFoldDB" id="A0A3B4ZJP4"/>
<dbReference type="FunFam" id="1.10.1410.40:FF:000007">
    <property type="entry name" value="Cyclic GMP-AMP synthase"/>
    <property type="match status" value="1"/>
</dbReference>
<dbReference type="OrthoDB" id="6054650at2759"/>
<dbReference type="Gene3D" id="3.30.460.90">
    <property type="match status" value="1"/>
</dbReference>